<feature type="domain" description="H repeat-associated protein N-terminal" evidence="2">
    <location>
        <begin position="6"/>
        <end position="91"/>
    </location>
</feature>
<dbReference type="eggNOG" id="COG5433">
    <property type="taxonomic scope" value="Bacteria"/>
</dbReference>
<keyword evidence="1" id="KW-0472">Membrane</keyword>
<dbReference type="Pfam" id="PF13808">
    <property type="entry name" value="DDE_Tnp_1_assoc"/>
    <property type="match status" value="1"/>
</dbReference>
<gene>
    <name evidence="3" type="ORF">NB231_07752</name>
</gene>
<name>A4BTE5_9GAMM</name>
<evidence type="ECO:0000313" key="4">
    <source>
        <dbReference type="Proteomes" id="UP000003374"/>
    </source>
</evidence>
<dbReference type="AlphaFoldDB" id="A4BTE5"/>
<comment type="caution">
    <text evidence="3">The sequence shown here is derived from an EMBL/GenBank/DDBJ whole genome shotgun (WGS) entry which is preliminary data.</text>
</comment>
<sequence>MQLKAYLPAIPDHRRAQGRMYDLTHLLLFSILAVVSGATSYRKIQRFMDAHRERLNALCQLHWKRAPVHTSIRYALQGLDAKAGELAFHRHASGLDGEGAQHASIAMDGKTLRAAVSITSRTARPLRYSAHWPLRAPLCSATCGSPMRRARSITRFRPPNS</sequence>
<protein>
    <submittedName>
        <fullName evidence="3">ISMca6, transposase, OrfA</fullName>
    </submittedName>
</protein>
<organism evidence="3 4">
    <name type="scientific">Nitrococcus mobilis Nb-231</name>
    <dbReference type="NCBI Taxonomy" id="314278"/>
    <lineage>
        <taxon>Bacteria</taxon>
        <taxon>Pseudomonadati</taxon>
        <taxon>Pseudomonadota</taxon>
        <taxon>Gammaproteobacteria</taxon>
        <taxon>Chromatiales</taxon>
        <taxon>Ectothiorhodospiraceae</taxon>
        <taxon>Nitrococcus</taxon>
    </lineage>
</organism>
<dbReference type="HOGENOM" id="CLU_1641942_0_0_6"/>
<keyword evidence="1" id="KW-1133">Transmembrane helix</keyword>
<keyword evidence="4" id="KW-1185">Reference proteome</keyword>
<dbReference type="Proteomes" id="UP000003374">
    <property type="component" value="Unassembled WGS sequence"/>
</dbReference>
<keyword evidence="1" id="KW-0812">Transmembrane</keyword>
<dbReference type="OrthoDB" id="8001376at2"/>
<feature type="transmembrane region" description="Helical" evidence="1">
    <location>
        <begin position="20"/>
        <end position="41"/>
    </location>
</feature>
<dbReference type="InterPro" id="IPR032806">
    <property type="entry name" value="YbfD_N"/>
</dbReference>
<dbReference type="EMBL" id="AAOF01000013">
    <property type="protein sequence ID" value="EAR21047.1"/>
    <property type="molecule type" value="Genomic_DNA"/>
</dbReference>
<reference evidence="3 4" key="1">
    <citation type="submission" date="2006-02" db="EMBL/GenBank/DDBJ databases">
        <authorList>
            <person name="Waterbury J."/>
            <person name="Ferriera S."/>
            <person name="Johnson J."/>
            <person name="Kravitz S."/>
            <person name="Halpern A."/>
            <person name="Remington K."/>
            <person name="Beeson K."/>
            <person name="Tran B."/>
            <person name="Rogers Y.-H."/>
            <person name="Friedman R."/>
            <person name="Venter J.C."/>
        </authorList>
    </citation>
    <scope>NUCLEOTIDE SEQUENCE [LARGE SCALE GENOMIC DNA]</scope>
    <source>
        <strain evidence="3 4">Nb-231</strain>
    </source>
</reference>
<evidence type="ECO:0000256" key="1">
    <source>
        <dbReference type="SAM" id="Phobius"/>
    </source>
</evidence>
<evidence type="ECO:0000313" key="3">
    <source>
        <dbReference type="EMBL" id="EAR21047.1"/>
    </source>
</evidence>
<proteinExistence type="predicted"/>
<accession>A4BTE5</accession>
<evidence type="ECO:0000259" key="2">
    <source>
        <dbReference type="Pfam" id="PF13808"/>
    </source>
</evidence>